<dbReference type="Proteomes" id="UP000030645">
    <property type="component" value="Unassembled WGS sequence"/>
</dbReference>
<feature type="domain" description="Ty3 transposon capsid-like protein" evidence="1">
    <location>
        <begin position="463"/>
        <end position="587"/>
    </location>
</feature>
<sequence length="596" mass="67328">MSESFSTLHDLIIQLSEPLRRTLSETPYTPPEGSNISVKAVLDHLLPQNPSPANPNTGDSRASIRDFALACALLSSSKSSTHDLLSWIPRNLSASAESAVRELSSAYSVTFREANEKMIGELGLDCGVVPEEKRLVVELMPEVLPMLKDAIKESSIDKSDDADEVSAASARAPVGFAIVAAYQFRWFVTQIDYPHLGKLCTLVIPYALTALDHWSPEVKGQGMVSFIHVGKNVSAAELGWYEDAILDACCQNIACSDEIWHLVVEMSVLLVTCIQRGNPRSSWYERILNEMLSHLERQPRNKDIRVVWLQHIEPLFSSVGLVLLANFRRIFPLFFQWMHADDDETVLLVLKQVYTVIRLTWIRNTPYVERLVDEHELAALYKGASSKKSSEDIRKLISQILILLHQCKGLQFEAAYDKHGDDPNLTDAVPSLRERYTAMMIDNFEHIECSHNQLVCACKVVIEIQNNARHWWAFIKLAPAATNFIWNGFTELFYNKYEVRESKVTGFVGLEHGTMTVDDYVTKFEGLSICVPWIVGNDVEKMNFFIKGLKAAIHKDVSMSRPQSFNETVELTMISEKGIKRQELENKSTYAAKNDQ</sequence>
<dbReference type="STRING" id="981085.W9RJ34"/>
<dbReference type="PANTHER" id="PTHR14873">
    <property type="entry name" value="OS06G0694100 PROTEIN"/>
    <property type="match status" value="1"/>
</dbReference>
<gene>
    <name evidence="2" type="ORF">L484_006538</name>
</gene>
<keyword evidence="3" id="KW-1185">Reference proteome</keyword>
<dbReference type="AlphaFoldDB" id="W9RJ34"/>
<dbReference type="SUPFAM" id="SSF48371">
    <property type="entry name" value="ARM repeat"/>
    <property type="match status" value="1"/>
</dbReference>
<evidence type="ECO:0000313" key="3">
    <source>
        <dbReference type="Proteomes" id="UP000030645"/>
    </source>
</evidence>
<proteinExistence type="predicted"/>
<dbReference type="PANTHER" id="PTHR14873:SF1">
    <property type="entry name" value="OS06G0694100 PROTEIN"/>
    <property type="match status" value="1"/>
</dbReference>
<name>W9RJ34_9ROSA</name>
<organism evidence="2 3">
    <name type="scientific">Morus notabilis</name>
    <dbReference type="NCBI Taxonomy" id="981085"/>
    <lineage>
        <taxon>Eukaryota</taxon>
        <taxon>Viridiplantae</taxon>
        <taxon>Streptophyta</taxon>
        <taxon>Embryophyta</taxon>
        <taxon>Tracheophyta</taxon>
        <taxon>Spermatophyta</taxon>
        <taxon>Magnoliopsida</taxon>
        <taxon>eudicotyledons</taxon>
        <taxon>Gunneridae</taxon>
        <taxon>Pentapetalae</taxon>
        <taxon>rosids</taxon>
        <taxon>fabids</taxon>
        <taxon>Rosales</taxon>
        <taxon>Moraceae</taxon>
        <taxon>Moreae</taxon>
        <taxon>Morus</taxon>
    </lineage>
</organism>
<evidence type="ECO:0000259" key="1">
    <source>
        <dbReference type="Pfam" id="PF19259"/>
    </source>
</evidence>
<dbReference type="InterPro" id="IPR045358">
    <property type="entry name" value="Ty3_capsid"/>
</dbReference>
<evidence type="ECO:0000313" key="2">
    <source>
        <dbReference type="EMBL" id="EXB76104.1"/>
    </source>
</evidence>
<dbReference type="eggNOG" id="ENOG502QVNS">
    <property type="taxonomic scope" value="Eukaryota"/>
</dbReference>
<protein>
    <recommendedName>
        <fullName evidence="1">Ty3 transposon capsid-like protein domain-containing protein</fullName>
    </recommendedName>
</protein>
<reference evidence="3" key="1">
    <citation type="submission" date="2013-01" db="EMBL/GenBank/DDBJ databases">
        <title>Draft Genome Sequence of a Mulberry Tree, Morus notabilis C.K. Schneid.</title>
        <authorList>
            <person name="He N."/>
            <person name="Zhao S."/>
        </authorList>
    </citation>
    <scope>NUCLEOTIDE SEQUENCE</scope>
</reference>
<dbReference type="EMBL" id="KE344713">
    <property type="protein sequence ID" value="EXB76104.1"/>
    <property type="molecule type" value="Genomic_DNA"/>
</dbReference>
<accession>W9RJ34</accession>
<dbReference type="InterPro" id="IPR016024">
    <property type="entry name" value="ARM-type_fold"/>
</dbReference>
<dbReference type="Pfam" id="PF19259">
    <property type="entry name" value="Ty3_capsid"/>
    <property type="match status" value="1"/>
</dbReference>